<accession>A0A5N6M0P9</accession>
<dbReference type="AlphaFoldDB" id="A0A5N6M0P9"/>
<keyword evidence="2" id="KW-1185">Reference proteome</keyword>
<gene>
    <name evidence="1" type="ORF">E3N88_35345</name>
</gene>
<organism evidence="1 2">
    <name type="scientific">Mikania micrantha</name>
    <name type="common">bitter vine</name>
    <dbReference type="NCBI Taxonomy" id="192012"/>
    <lineage>
        <taxon>Eukaryota</taxon>
        <taxon>Viridiplantae</taxon>
        <taxon>Streptophyta</taxon>
        <taxon>Embryophyta</taxon>
        <taxon>Tracheophyta</taxon>
        <taxon>Spermatophyta</taxon>
        <taxon>Magnoliopsida</taxon>
        <taxon>eudicotyledons</taxon>
        <taxon>Gunneridae</taxon>
        <taxon>Pentapetalae</taxon>
        <taxon>asterids</taxon>
        <taxon>campanulids</taxon>
        <taxon>Asterales</taxon>
        <taxon>Asteraceae</taxon>
        <taxon>Asteroideae</taxon>
        <taxon>Heliantheae alliance</taxon>
        <taxon>Eupatorieae</taxon>
        <taxon>Mikania</taxon>
    </lineage>
</organism>
<reference evidence="1 2" key="1">
    <citation type="submission" date="2019-05" db="EMBL/GenBank/DDBJ databases">
        <title>Mikania micrantha, genome provides insights into the molecular mechanism of rapid growth.</title>
        <authorList>
            <person name="Liu B."/>
        </authorList>
    </citation>
    <scope>NUCLEOTIDE SEQUENCE [LARGE SCALE GENOMIC DNA]</scope>
    <source>
        <strain evidence="1">NLD-2019</strain>
        <tissue evidence="1">Leaf</tissue>
    </source>
</reference>
<protein>
    <submittedName>
        <fullName evidence="1">Uncharacterized protein</fullName>
    </submittedName>
</protein>
<evidence type="ECO:0000313" key="1">
    <source>
        <dbReference type="EMBL" id="KAD3067465.1"/>
    </source>
</evidence>
<dbReference type="OrthoDB" id="1936426at2759"/>
<proteinExistence type="predicted"/>
<dbReference type="Proteomes" id="UP000326396">
    <property type="component" value="Linkage Group LG7"/>
</dbReference>
<comment type="caution">
    <text evidence="1">The sequence shown here is derived from an EMBL/GenBank/DDBJ whole genome shotgun (WGS) entry which is preliminary data.</text>
</comment>
<dbReference type="EMBL" id="SZYD01000017">
    <property type="protein sequence ID" value="KAD3067465.1"/>
    <property type="molecule type" value="Genomic_DNA"/>
</dbReference>
<sequence length="182" mass="20997">MCETLPAVSCAVKSLKSGNVTSIQNRRLKTSLWSLKTPLERASKDASLRALRRLQADRAEPQTRKMRKGSRNLWWLIPCTHTTRRELETESRLDVDVILGIELATIEEEPAETDVKNNRPAKSRKHVKIREQKINKEEIKKEKIKKEEMGRVFTAQYSLKNSYALFLERMTSSRSFGGLQLN</sequence>
<name>A0A5N6M0P9_9ASTR</name>
<evidence type="ECO:0000313" key="2">
    <source>
        <dbReference type="Proteomes" id="UP000326396"/>
    </source>
</evidence>